<dbReference type="InterPro" id="IPR022742">
    <property type="entry name" value="Hydrolase_4"/>
</dbReference>
<evidence type="ECO:0000313" key="2">
    <source>
        <dbReference type="EMBL" id="KAK1760800.1"/>
    </source>
</evidence>
<evidence type="ECO:0000259" key="1">
    <source>
        <dbReference type="Pfam" id="PF12146"/>
    </source>
</evidence>
<comment type="caution">
    <text evidence="2">The sequence shown here is derived from an EMBL/GenBank/DDBJ whole genome shotgun (WGS) entry which is preliminary data.</text>
</comment>
<dbReference type="FunFam" id="3.40.50.1820:FF:000255">
    <property type="entry name" value="Alpha/beta hydrolase, putative"/>
    <property type="match status" value="1"/>
</dbReference>
<gene>
    <name evidence="2" type="ORF">QBC47DRAFT_368232</name>
</gene>
<keyword evidence="3" id="KW-1185">Reference proteome</keyword>
<dbReference type="Pfam" id="PF12146">
    <property type="entry name" value="Hydrolase_4"/>
    <property type="match status" value="1"/>
</dbReference>
<dbReference type="InterPro" id="IPR029058">
    <property type="entry name" value="AB_hydrolase_fold"/>
</dbReference>
<dbReference type="PANTHER" id="PTHR11614">
    <property type="entry name" value="PHOSPHOLIPASE-RELATED"/>
    <property type="match status" value="1"/>
</dbReference>
<dbReference type="SUPFAM" id="SSF53474">
    <property type="entry name" value="alpha/beta-Hydrolases"/>
    <property type="match status" value="1"/>
</dbReference>
<dbReference type="AlphaFoldDB" id="A0AAJ0FH74"/>
<name>A0AAJ0FH74_9PEZI</name>
<feature type="domain" description="Serine aminopeptidase S33" evidence="1">
    <location>
        <begin position="27"/>
        <end position="278"/>
    </location>
</feature>
<dbReference type="EMBL" id="MU839827">
    <property type="protein sequence ID" value="KAK1760800.1"/>
    <property type="molecule type" value="Genomic_DNA"/>
</dbReference>
<dbReference type="Gene3D" id="3.40.50.1820">
    <property type="entry name" value="alpha/beta hydrolase"/>
    <property type="match status" value="1"/>
</dbReference>
<protein>
    <submittedName>
        <fullName evidence="2">Monoglyceride lipase</fullName>
    </submittedName>
</protein>
<evidence type="ECO:0000313" key="3">
    <source>
        <dbReference type="Proteomes" id="UP001239445"/>
    </source>
</evidence>
<reference evidence="2" key="1">
    <citation type="submission" date="2023-06" db="EMBL/GenBank/DDBJ databases">
        <title>Genome-scale phylogeny and comparative genomics of the fungal order Sordariales.</title>
        <authorList>
            <consortium name="Lawrence Berkeley National Laboratory"/>
            <person name="Hensen N."/>
            <person name="Bonometti L."/>
            <person name="Westerberg I."/>
            <person name="Brannstrom I.O."/>
            <person name="Guillou S."/>
            <person name="Cros-Aarteil S."/>
            <person name="Calhoun S."/>
            <person name="Haridas S."/>
            <person name="Kuo A."/>
            <person name="Mondo S."/>
            <person name="Pangilinan J."/>
            <person name="Riley R."/>
            <person name="Labutti K."/>
            <person name="Andreopoulos B."/>
            <person name="Lipzen A."/>
            <person name="Chen C."/>
            <person name="Yanf M."/>
            <person name="Daum C."/>
            <person name="Ng V."/>
            <person name="Clum A."/>
            <person name="Steindorff A."/>
            <person name="Ohm R."/>
            <person name="Martin F."/>
            <person name="Silar P."/>
            <person name="Natvig D."/>
            <person name="Lalanne C."/>
            <person name="Gautier V."/>
            <person name="Ament-Velasquez S.L."/>
            <person name="Kruys A."/>
            <person name="Hutchinson M.I."/>
            <person name="Powell A.J."/>
            <person name="Barry K."/>
            <person name="Miller A.N."/>
            <person name="Grigoriev I.V."/>
            <person name="Debuchy R."/>
            <person name="Gladieux P."/>
            <person name="Thoren M.H."/>
            <person name="Johannesson H."/>
        </authorList>
    </citation>
    <scope>NUCLEOTIDE SEQUENCE</scope>
    <source>
        <strain evidence="2">PSN4</strain>
    </source>
</reference>
<organism evidence="2 3">
    <name type="scientific">Echria macrotheca</name>
    <dbReference type="NCBI Taxonomy" id="438768"/>
    <lineage>
        <taxon>Eukaryota</taxon>
        <taxon>Fungi</taxon>
        <taxon>Dikarya</taxon>
        <taxon>Ascomycota</taxon>
        <taxon>Pezizomycotina</taxon>
        <taxon>Sordariomycetes</taxon>
        <taxon>Sordariomycetidae</taxon>
        <taxon>Sordariales</taxon>
        <taxon>Schizotheciaceae</taxon>
        <taxon>Echria</taxon>
    </lineage>
</organism>
<sequence>MATEHEGTFEVDGKSLYTKSWLPENGEPKAKLIFIHGYSDHVNRYNAMFRWLAGRGIAVHGFDQRGWGRSVTKPAEKGLTGPTSRVLADIAAFIKPHLPPAAPAHPPVFVMGHSMGGGEALTLASHADYQDDVVRHVRGWVLESPFIGFTPEETPGALKVFGARLVGRFMPNRQMYNKLAASSMSRDPAVVKSIEEDELMHDTGTLEGLASLLDRTTALATGVARPGSAVRSLWVGHGDNDKVTNYHTSKKYFEQCLGDVPDKHFKTYEGWYHQLHNDGPQTEEFYKDVAEWILARAGEESAQSKL</sequence>
<dbReference type="Proteomes" id="UP001239445">
    <property type="component" value="Unassembled WGS sequence"/>
</dbReference>
<dbReference type="InterPro" id="IPR051044">
    <property type="entry name" value="MAG_DAG_Lipase"/>
</dbReference>
<proteinExistence type="predicted"/>
<accession>A0AAJ0FH74</accession>